<gene>
    <name evidence="3" type="ordered locus">DNO_0086</name>
</gene>
<accession>A5EWT3</accession>
<dbReference type="InterPro" id="IPR010987">
    <property type="entry name" value="Glutathione-S-Trfase_C-like"/>
</dbReference>
<dbReference type="InterPro" id="IPR040079">
    <property type="entry name" value="Glutathione_S-Trfase"/>
</dbReference>
<organism evidence="3 4">
    <name type="scientific">Dichelobacter nodosus (strain VCS1703A)</name>
    <dbReference type="NCBI Taxonomy" id="246195"/>
    <lineage>
        <taxon>Bacteria</taxon>
        <taxon>Pseudomonadati</taxon>
        <taxon>Pseudomonadota</taxon>
        <taxon>Gammaproteobacteria</taxon>
        <taxon>Cardiobacteriales</taxon>
        <taxon>Cardiobacteriaceae</taxon>
        <taxon>Dichelobacter</taxon>
    </lineage>
</organism>
<dbReference type="CDD" id="cd03188">
    <property type="entry name" value="GST_C_Beta"/>
    <property type="match status" value="1"/>
</dbReference>
<dbReference type="RefSeq" id="WP_011927838.1">
    <property type="nucleotide sequence ID" value="NC_009446.1"/>
</dbReference>
<dbReference type="InterPro" id="IPR036282">
    <property type="entry name" value="Glutathione-S-Trfase_C_sf"/>
</dbReference>
<protein>
    <submittedName>
        <fullName evidence="3">Glutathione S-transferase</fullName>
        <ecNumber evidence="3">2.5.1.18</ecNumber>
    </submittedName>
</protein>
<keyword evidence="3" id="KW-0808">Transferase</keyword>
<dbReference type="EMBL" id="CP000513">
    <property type="protein sequence ID" value="ABQ13805.1"/>
    <property type="molecule type" value="Genomic_DNA"/>
</dbReference>
<dbReference type="InterPro" id="IPR004045">
    <property type="entry name" value="Glutathione_S-Trfase_N"/>
</dbReference>
<dbReference type="PANTHER" id="PTHR44051:SF8">
    <property type="entry name" value="GLUTATHIONE S-TRANSFERASE GSTA"/>
    <property type="match status" value="1"/>
</dbReference>
<keyword evidence="4" id="KW-1185">Reference proteome</keyword>
<dbReference type="SFLD" id="SFLDS00019">
    <property type="entry name" value="Glutathione_Transferase_(cytos"/>
    <property type="match status" value="1"/>
</dbReference>
<evidence type="ECO:0000313" key="3">
    <source>
        <dbReference type="EMBL" id="ABQ13805.1"/>
    </source>
</evidence>
<dbReference type="SFLD" id="SFLDG00358">
    <property type="entry name" value="Main_(cytGST)"/>
    <property type="match status" value="1"/>
</dbReference>
<dbReference type="Pfam" id="PF13417">
    <property type="entry name" value="GST_N_3"/>
    <property type="match status" value="1"/>
</dbReference>
<dbReference type="SFLD" id="SFLDG01150">
    <property type="entry name" value="Main.1:_Beta-like"/>
    <property type="match status" value="1"/>
</dbReference>
<dbReference type="KEGG" id="dno:DNO_0086"/>
<dbReference type="InterPro" id="IPR036249">
    <property type="entry name" value="Thioredoxin-like_sf"/>
</dbReference>
<dbReference type="Gene3D" id="1.20.1050.10">
    <property type="match status" value="1"/>
</dbReference>
<dbReference type="SUPFAM" id="SSF52833">
    <property type="entry name" value="Thioredoxin-like"/>
    <property type="match status" value="1"/>
</dbReference>
<dbReference type="PROSITE" id="PS50404">
    <property type="entry name" value="GST_NTER"/>
    <property type="match status" value="1"/>
</dbReference>
<dbReference type="GO" id="GO:0004364">
    <property type="term" value="F:glutathione transferase activity"/>
    <property type="evidence" value="ECO:0007669"/>
    <property type="project" value="UniProtKB-EC"/>
</dbReference>
<dbReference type="STRING" id="246195.DNO_0086"/>
<dbReference type="eggNOG" id="COG0625">
    <property type="taxonomic scope" value="Bacteria"/>
</dbReference>
<dbReference type="Proteomes" id="UP000000248">
    <property type="component" value="Chromosome"/>
</dbReference>
<feature type="domain" description="GST C-terminal" evidence="2">
    <location>
        <begin position="84"/>
        <end position="203"/>
    </location>
</feature>
<feature type="domain" description="GST N-terminal" evidence="1">
    <location>
        <begin position="1"/>
        <end position="78"/>
    </location>
</feature>
<reference evidence="3 4" key="1">
    <citation type="journal article" date="2007" name="Nat. Biotechnol.">
        <title>Genome sequence and identification of candidate vaccine antigens from the animal pathogen Dichelobacter nodosus.</title>
        <authorList>
            <person name="Myers G.S."/>
            <person name="Parker D."/>
            <person name="Al-Hasani K."/>
            <person name="Kennan R.M."/>
            <person name="Seemann T."/>
            <person name="Ren Q."/>
            <person name="Badger J.H."/>
            <person name="Selengut J.D."/>
            <person name="Deboy R.T."/>
            <person name="Tettelin H."/>
            <person name="Boyce J.D."/>
            <person name="McCarl V.P."/>
            <person name="Han X."/>
            <person name="Nelson W.C."/>
            <person name="Madupu R."/>
            <person name="Mohamoud Y."/>
            <person name="Holley T."/>
            <person name="Fedorova N."/>
            <person name="Khouri H."/>
            <person name="Bottomley S.P."/>
            <person name="Whittington R.J."/>
            <person name="Adler B."/>
            <person name="Songer J.G."/>
            <person name="Rood J.I."/>
            <person name="Paulsen I.T."/>
        </authorList>
    </citation>
    <scope>NUCLEOTIDE SEQUENCE [LARGE SCALE GENOMIC DNA]</scope>
    <source>
        <strain evidence="3 4">VCS1703A</strain>
    </source>
</reference>
<evidence type="ECO:0000313" key="4">
    <source>
        <dbReference type="Proteomes" id="UP000000248"/>
    </source>
</evidence>
<proteinExistence type="predicted"/>
<evidence type="ECO:0000259" key="2">
    <source>
        <dbReference type="PROSITE" id="PS50405"/>
    </source>
</evidence>
<dbReference type="CDD" id="cd03057">
    <property type="entry name" value="GST_N_Beta"/>
    <property type="match status" value="1"/>
</dbReference>
<evidence type="ECO:0000259" key="1">
    <source>
        <dbReference type="PROSITE" id="PS50404"/>
    </source>
</evidence>
<dbReference type="InterPro" id="IPR004046">
    <property type="entry name" value="GST_C"/>
</dbReference>
<dbReference type="EC" id="2.5.1.18" evidence="3"/>
<sequence>MLKLYYLAGACSLVPHVALEWTKAPYEAEVMTHAKLKSPAYLALNPQGAVPLLQDGDWVLAQNSAILHYLDALYPQAHLFGSGDIKSQAKARQWLAFANTDVHKVFSMLFHPAAIAAEHDAQTEVRARATEKALSLLEPVNRVLSEQPYLTGELTIADVYFYVILRWARALKLDTAAFSALADFYQRVEDDAGVKNVLRQEGL</sequence>
<dbReference type="Gene3D" id="3.40.30.10">
    <property type="entry name" value="Glutaredoxin"/>
    <property type="match status" value="1"/>
</dbReference>
<dbReference type="PROSITE" id="PS50405">
    <property type="entry name" value="GST_CTER"/>
    <property type="match status" value="1"/>
</dbReference>
<dbReference type="SUPFAM" id="SSF47616">
    <property type="entry name" value="GST C-terminal domain-like"/>
    <property type="match status" value="1"/>
</dbReference>
<dbReference type="PANTHER" id="PTHR44051">
    <property type="entry name" value="GLUTATHIONE S-TRANSFERASE-RELATED"/>
    <property type="match status" value="1"/>
</dbReference>
<dbReference type="HOGENOM" id="CLU_011226_6_1_6"/>
<dbReference type="Pfam" id="PF00043">
    <property type="entry name" value="GST_C"/>
    <property type="match status" value="1"/>
</dbReference>
<name>A5EWT3_DICNV</name>
<dbReference type="AlphaFoldDB" id="A5EWT3"/>